<dbReference type="PROSITE" id="PS51831">
    <property type="entry name" value="HD"/>
    <property type="match status" value="1"/>
</dbReference>
<accession>A0A381UN91</accession>
<evidence type="ECO:0000259" key="3">
    <source>
        <dbReference type="PROSITE" id="PS51831"/>
    </source>
</evidence>
<dbReference type="Gene3D" id="1.10.3210.10">
    <property type="entry name" value="Hypothetical protein af1432"/>
    <property type="match status" value="1"/>
</dbReference>
<dbReference type="InterPro" id="IPR043519">
    <property type="entry name" value="NT_sf"/>
</dbReference>
<name>A0A381UN91_9ZZZZ</name>
<dbReference type="SUPFAM" id="SSF81301">
    <property type="entry name" value="Nucleotidyltransferase"/>
    <property type="match status" value="1"/>
</dbReference>
<dbReference type="InterPro" id="IPR002912">
    <property type="entry name" value="ACT_dom"/>
</dbReference>
<dbReference type="GO" id="GO:0042594">
    <property type="term" value="P:response to starvation"/>
    <property type="evidence" value="ECO:0007669"/>
    <property type="project" value="TreeGrafter"/>
</dbReference>
<dbReference type="FunFam" id="3.30.460.10:FF:000001">
    <property type="entry name" value="GTP pyrophosphokinase RelA"/>
    <property type="match status" value="1"/>
</dbReference>
<evidence type="ECO:0000259" key="2">
    <source>
        <dbReference type="PROSITE" id="PS51671"/>
    </source>
</evidence>
<dbReference type="GO" id="GO:0008728">
    <property type="term" value="F:GTP diphosphokinase activity"/>
    <property type="evidence" value="ECO:0007669"/>
    <property type="project" value="TreeGrafter"/>
</dbReference>
<dbReference type="Pfam" id="PF13328">
    <property type="entry name" value="HD_4"/>
    <property type="match status" value="1"/>
</dbReference>
<dbReference type="Gene3D" id="3.30.460.10">
    <property type="entry name" value="Beta Polymerase, domain 2"/>
    <property type="match status" value="1"/>
</dbReference>
<dbReference type="InterPro" id="IPR045865">
    <property type="entry name" value="ACT-like_dom_sf"/>
</dbReference>
<dbReference type="GO" id="GO:0008893">
    <property type="term" value="F:guanosine-3',5'-bis(diphosphate) 3'-diphosphatase activity"/>
    <property type="evidence" value="ECO:0007669"/>
    <property type="project" value="TreeGrafter"/>
</dbReference>
<feature type="domain" description="TGS" evidence="4">
    <location>
        <begin position="386"/>
        <end position="447"/>
    </location>
</feature>
<dbReference type="InterPro" id="IPR006674">
    <property type="entry name" value="HD_domain"/>
</dbReference>
<dbReference type="InterPro" id="IPR033655">
    <property type="entry name" value="TGS_RelA/SpoT"/>
</dbReference>
<dbReference type="FunFam" id="3.10.20.30:FF:000002">
    <property type="entry name" value="GTP pyrophosphokinase (RelA/SpoT)"/>
    <property type="match status" value="1"/>
</dbReference>
<reference evidence="5" key="1">
    <citation type="submission" date="2018-05" db="EMBL/GenBank/DDBJ databases">
        <authorList>
            <person name="Lanie J.A."/>
            <person name="Ng W.-L."/>
            <person name="Kazmierczak K.M."/>
            <person name="Andrzejewski T.M."/>
            <person name="Davidsen T.M."/>
            <person name="Wayne K.J."/>
            <person name="Tettelin H."/>
            <person name="Glass J.I."/>
            <person name="Rusch D."/>
            <person name="Podicherti R."/>
            <person name="Tsui H.-C.T."/>
            <person name="Winkler M.E."/>
        </authorList>
    </citation>
    <scope>NUCLEOTIDE SEQUENCE</scope>
</reference>
<dbReference type="SUPFAM" id="SSF55021">
    <property type="entry name" value="ACT-like"/>
    <property type="match status" value="1"/>
</dbReference>
<dbReference type="FunFam" id="1.10.3210.10:FF:000001">
    <property type="entry name" value="GTP pyrophosphokinase RelA"/>
    <property type="match status" value="1"/>
</dbReference>
<gene>
    <name evidence="5" type="ORF">METZ01_LOCUS81147</name>
</gene>
<dbReference type="AlphaFoldDB" id="A0A381UN91"/>
<dbReference type="InterPro" id="IPR007685">
    <property type="entry name" value="RelA_SpoT"/>
</dbReference>
<dbReference type="GO" id="GO:0005886">
    <property type="term" value="C:plasma membrane"/>
    <property type="evidence" value="ECO:0007669"/>
    <property type="project" value="TreeGrafter"/>
</dbReference>
<sequence>MIQFEELIEKVRRNSPDANIELLRRAYTFSATEHEGQVRRSGEPYLGHPLEVADFLADMHLDSVAIAAALLHDVVEDTLTTIERIEEGFGPEVAHVVAGVTKLGTIPFSSSEERQAENFRKMLLAMVDDVRVILVKLGDRLHNMRTLDHLPEAHRIRIAQETKDIYAPIANRLGMSKVKNELEELAFHHLEPRAYEALRTKVEDRRRVTEGQIEELRQTIATKLTDAQIPIEYLEGRIKRLFSIHQKLRRQRINIDQVYDLVALRLVTRTTKDCYAALGIIHHTWSPVPGRFKDFIAMPRPNGYQSLHTSVVSERGFAFEVQIRTAEMHRVAEEGIAAHWKYKEGRIGANRDEQYFLWLRQMLEWNQEVRDPQEFMQSLKVDLYPDEVYCFTPRGEVKSLPRGATIIDFAYTIHTDVGHQCTGGRLNGKIVPLRTQLKNGDIVEIVTTQGRRPSRDWLSFVVTSRARNKIRHFINAEEKTRATEIGRKLLEREARRCNIKIKSKLTTQSTTRLAAEYGFPKIEELYAKIGYGKVVARHVLEKLVPESDLSDQEAKNEVAAPQVANVQSSKERITVRGFDDLLVFRARCCNPIRDESIVGYITRGKGVSVHAADCPNVLNLLYDPERRIDVVWDRYDDPTPYIVHLAIQIEDRQGILADVSAQIANIDTNIKNIEATTSDDQRGRINVTVEVRNVEHLQRVLESLRGVSGVLDVERAAG</sequence>
<dbReference type="Pfam" id="PF13291">
    <property type="entry name" value="ACT_4"/>
    <property type="match status" value="1"/>
</dbReference>
<dbReference type="PROSITE" id="PS51671">
    <property type="entry name" value="ACT"/>
    <property type="match status" value="1"/>
</dbReference>
<evidence type="ECO:0008006" key="6">
    <source>
        <dbReference type="Google" id="ProtNLM"/>
    </source>
</evidence>
<dbReference type="InterPro" id="IPR004095">
    <property type="entry name" value="TGS"/>
</dbReference>
<dbReference type="SUPFAM" id="SSF109604">
    <property type="entry name" value="HD-domain/PDEase-like"/>
    <property type="match status" value="1"/>
</dbReference>
<dbReference type="SUPFAM" id="SSF81271">
    <property type="entry name" value="TGS-like"/>
    <property type="match status" value="1"/>
</dbReference>
<dbReference type="InterPro" id="IPR012676">
    <property type="entry name" value="TGS-like"/>
</dbReference>
<dbReference type="InterPro" id="IPR045600">
    <property type="entry name" value="RelA/SpoT_AH_RIS"/>
</dbReference>
<dbReference type="EMBL" id="UINC01006564">
    <property type="protein sequence ID" value="SVA28293.1"/>
    <property type="molecule type" value="Genomic_DNA"/>
</dbReference>
<dbReference type="InterPro" id="IPR003607">
    <property type="entry name" value="HD/PDEase_dom"/>
</dbReference>
<evidence type="ECO:0000256" key="1">
    <source>
        <dbReference type="ARBA" id="ARBA00007476"/>
    </source>
</evidence>
<dbReference type="Gene3D" id="3.30.70.260">
    <property type="match status" value="1"/>
</dbReference>
<protein>
    <recommendedName>
        <fullName evidence="6">GTP pyrophosphokinase</fullName>
    </recommendedName>
</protein>
<feature type="domain" description="HD" evidence="3">
    <location>
        <begin position="45"/>
        <end position="144"/>
    </location>
</feature>
<dbReference type="NCBIfam" id="TIGR00691">
    <property type="entry name" value="spoT_relA"/>
    <property type="match status" value="1"/>
</dbReference>
<dbReference type="PANTHER" id="PTHR21262:SF36">
    <property type="entry name" value="BIFUNCTIONAL (P)PPGPP SYNTHASE_HYDROLASE SPOT"/>
    <property type="match status" value="1"/>
</dbReference>
<dbReference type="SMART" id="SM00954">
    <property type="entry name" value="RelA_SpoT"/>
    <property type="match status" value="1"/>
</dbReference>
<dbReference type="Pfam" id="PF04607">
    <property type="entry name" value="RelA_SpoT"/>
    <property type="match status" value="1"/>
</dbReference>
<feature type="domain" description="ACT" evidence="2">
    <location>
        <begin position="644"/>
        <end position="718"/>
    </location>
</feature>
<comment type="similarity">
    <text evidence="1">Belongs to the RelA/SpoT family.</text>
</comment>
<dbReference type="Pfam" id="PF02824">
    <property type="entry name" value="TGS"/>
    <property type="match status" value="1"/>
</dbReference>
<organism evidence="5">
    <name type="scientific">marine metagenome</name>
    <dbReference type="NCBI Taxonomy" id="408172"/>
    <lineage>
        <taxon>unclassified sequences</taxon>
        <taxon>metagenomes</taxon>
        <taxon>ecological metagenomes</taxon>
    </lineage>
</organism>
<dbReference type="Pfam" id="PF19296">
    <property type="entry name" value="RelA_AH_RIS"/>
    <property type="match status" value="1"/>
</dbReference>
<dbReference type="PANTHER" id="PTHR21262">
    <property type="entry name" value="GUANOSINE-3',5'-BIS DIPHOSPHATE 3'-PYROPHOSPHOHYDROLASE"/>
    <property type="match status" value="1"/>
</dbReference>
<dbReference type="SMART" id="SM00471">
    <property type="entry name" value="HDc"/>
    <property type="match status" value="1"/>
</dbReference>
<evidence type="ECO:0000313" key="5">
    <source>
        <dbReference type="EMBL" id="SVA28293.1"/>
    </source>
</evidence>
<dbReference type="PROSITE" id="PS51880">
    <property type="entry name" value="TGS"/>
    <property type="match status" value="1"/>
</dbReference>
<dbReference type="Gene3D" id="3.10.20.30">
    <property type="match status" value="1"/>
</dbReference>
<dbReference type="GO" id="GO:0015969">
    <property type="term" value="P:guanosine tetraphosphate metabolic process"/>
    <property type="evidence" value="ECO:0007669"/>
    <property type="project" value="InterPro"/>
</dbReference>
<dbReference type="CDD" id="cd05399">
    <property type="entry name" value="NT_Rel-Spo_like"/>
    <property type="match status" value="1"/>
</dbReference>
<dbReference type="CDD" id="cd04876">
    <property type="entry name" value="ACT_RelA-SpoT"/>
    <property type="match status" value="1"/>
</dbReference>
<proteinExistence type="inferred from homology"/>
<dbReference type="CDD" id="cd01668">
    <property type="entry name" value="TGS_RSH"/>
    <property type="match status" value="1"/>
</dbReference>
<dbReference type="InterPro" id="IPR004811">
    <property type="entry name" value="RelA/Spo_fam"/>
</dbReference>
<dbReference type="InterPro" id="IPR012675">
    <property type="entry name" value="Beta-grasp_dom_sf"/>
</dbReference>
<dbReference type="CDD" id="cd00077">
    <property type="entry name" value="HDc"/>
    <property type="match status" value="1"/>
</dbReference>
<evidence type="ECO:0000259" key="4">
    <source>
        <dbReference type="PROSITE" id="PS51880"/>
    </source>
</evidence>